<dbReference type="Pfam" id="PF13840">
    <property type="entry name" value="ACT_7"/>
    <property type="match status" value="1"/>
</dbReference>
<evidence type="ECO:0000313" key="2">
    <source>
        <dbReference type="EMBL" id="RDI60920.1"/>
    </source>
</evidence>
<evidence type="ECO:0000259" key="1">
    <source>
        <dbReference type="Pfam" id="PF13840"/>
    </source>
</evidence>
<dbReference type="EMBL" id="QQBB01000002">
    <property type="protein sequence ID" value="RDI60920.1"/>
    <property type="molecule type" value="Genomic_DNA"/>
</dbReference>
<organism evidence="2 3">
    <name type="scientific">Microvirga subterranea</name>
    <dbReference type="NCBI Taxonomy" id="186651"/>
    <lineage>
        <taxon>Bacteria</taxon>
        <taxon>Pseudomonadati</taxon>
        <taxon>Pseudomonadota</taxon>
        <taxon>Alphaproteobacteria</taxon>
        <taxon>Hyphomicrobiales</taxon>
        <taxon>Methylobacteriaceae</taxon>
        <taxon>Microvirga</taxon>
    </lineage>
</organism>
<dbReference type="InterPro" id="IPR016540">
    <property type="entry name" value="UCP008459"/>
</dbReference>
<proteinExistence type="predicted"/>
<dbReference type="PANTHER" id="PTHR31131:SF6">
    <property type="entry name" value="CASTOR ACT DOMAIN-CONTAINING PROTEIN"/>
    <property type="match status" value="1"/>
</dbReference>
<keyword evidence="3" id="KW-1185">Reference proteome</keyword>
<dbReference type="Gene3D" id="3.30.2130.10">
    <property type="entry name" value="VC0802-like"/>
    <property type="match status" value="1"/>
</dbReference>
<evidence type="ECO:0000313" key="3">
    <source>
        <dbReference type="Proteomes" id="UP000254925"/>
    </source>
</evidence>
<feature type="domain" description="CASTOR ACT" evidence="1">
    <location>
        <begin position="67"/>
        <end position="128"/>
    </location>
</feature>
<dbReference type="InterPro" id="IPR045865">
    <property type="entry name" value="ACT-like_dom_sf"/>
</dbReference>
<dbReference type="Proteomes" id="UP000254925">
    <property type="component" value="Unassembled WGS sequence"/>
</dbReference>
<dbReference type="PANTHER" id="PTHR31131">
    <property type="entry name" value="CHROMOSOME 1, WHOLE GENOME SHOTGUN SEQUENCE"/>
    <property type="match status" value="1"/>
</dbReference>
<comment type="caution">
    <text evidence="2">The sequence shown here is derived from an EMBL/GenBank/DDBJ whole genome shotgun (WGS) entry which is preliminary data.</text>
</comment>
<dbReference type="SUPFAM" id="SSF55021">
    <property type="entry name" value="ACT-like"/>
    <property type="match status" value="2"/>
</dbReference>
<reference evidence="2 3" key="1">
    <citation type="submission" date="2018-07" db="EMBL/GenBank/DDBJ databases">
        <title>Genomic Encyclopedia of Type Strains, Phase IV (KMG-IV): sequencing the most valuable type-strain genomes for metagenomic binning, comparative biology and taxonomic classification.</title>
        <authorList>
            <person name="Goeker M."/>
        </authorList>
    </citation>
    <scope>NUCLEOTIDE SEQUENCE [LARGE SCALE GENOMIC DNA]</scope>
    <source>
        <strain evidence="2 3">DSM 14364</strain>
    </source>
</reference>
<dbReference type="AlphaFoldDB" id="A0A370HRJ4"/>
<gene>
    <name evidence="2" type="ORF">DES45_102308</name>
</gene>
<name>A0A370HRJ4_9HYPH</name>
<sequence length="136" mass="13951">MNASMPPHLPMPSLSLSLLSDAYAVCRLPPGASVEPLPKGAFALLVSALEETTLVCPLGHAPQGAEIDAGWRCLRIDQSFDFGVPGILASVLAPLAAAGVGIFATSTFSTDYVLVKAADLDRAVEALRAAGHAVLA</sequence>
<dbReference type="PIRSF" id="PIRSF008459">
    <property type="entry name" value="UCP008459"/>
    <property type="match status" value="1"/>
</dbReference>
<accession>A0A370HRJ4</accession>
<dbReference type="InterPro" id="IPR051719">
    <property type="entry name" value="CASTOR_mTORC1"/>
</dbReference>
<protein>
    <recommendedName>
        <fullName evidence="1">CASTOR ACT domain-containing protein</fullName>
    </recommendedName>
</protein>
<dbReference type="InterPro" id="IPR027795">
    <property type="entry name" value="CASTOR_ACT_dom"/>
</dbReference>